<keyword evidence="2" id="KW-1185">Reference proteome</keyword>
<proteinExistence type="predicted"/>
<name>F4PRY9_CACFS</name>
<sequence length="51" mass="5908">MTSFRVRPSVLWLTSADNRSTIDVMLKKRASWYTPSIDVPTSITKLPQRKK</sequence>
<evidence type="ECO:0000313" key="1">
    <source>
        <dbReference type="EMBL" id="EGG20587.1"/>
    </source>
</evidence>
<dbReference type="Proteomes" id="UP000007797">
    <property type="component" value="Unassembled WGS sequence"/>
</dbReference>
<gene>
    <name evidence="1" type="ORF">DFA_00448</name>
</gene>
<dbReference type="AlphaFoldDB" id="F4PRY9"/>
<reference evidence="2" key="1">
    <citation type="journal article" date="2011" name="Genome Res.">
        <title>Phylogeny-wide analysis of social amoeba genomes highlights ancient origins for complex intercellular communication.</title>
        <authorList>
            <person name="Heidel A.J."/>
            <person name="Lawal H.M."/>
            <person name="Felder M."/>
            <person name="Schilde C."/>
            <person name="Helps N.R."/>
            <person name="Tunggal B."/>
            <person name="Rivero F."/>
            <person name="John U."/>
            <person name="Schleicher M."/>
            <person name="Eichinger L."/>
            <person name="Platzer M."/>
            <person name="Noegel A.A."/>
            <person name="Schaap P."/>
            <person name="Gloeckner G."/>
        </authorList>
    </citation>
    <scope>NUCLEOTIDE SEQUENCE [LARGE SCALE GENOMIC DNA]</scope>
    <source>
        <strain evidence="2">SH3</strain>
    </source>
</reference>
<organism evidence="1 2">
    <name type="scientific">Cavenderia fasciculata</name>
    <name type="common">Slime mold</name>
    <name type="synonym">Dictyostelium fasciculatum</name>
    <dbReference type="NCBI Taxonomy" id="261658"/>
    <lineage>
        <taxon>Eukaryota</taxon>
        <taxon>Amoebozoa</taxon>
        <taxon>Evosea</taxon>
        <taxon>Eumycetozoa</taxon>
        <taxon>Dictyostelia</taxon>
        <taxon>Acytosteliales</taxon>
        <taxon>Cavenderiaceae</taxon>
        <taxon>Cavenderia</taxon>
    </lineage>
</organism>
<protein>
    <submittedName>
        <fullName evidence="1">Uncharacterized protein</fullName>
    </submittedName>
</protein>
<dbReference type="RefSeq" id="XP_004358437.1">
    <property type="nucleotide sequence ID" value="XM_004358380.1"/>
</dbReference>
<dbReference type="GeneID" id="14872832"/>
<evidence type="ECO:0000313" key="2">
    <source>
        <dbReference type="Proteomes" id="UP000007797"/>
    </source>
</evidence>
<accession>F4PRY9</accession>
<dbReference type="KEGG" id="dfa:DFA_00448"/>
<dbReference type="EMBL" id="GL883010">
    <property type="protein sequence ID" value="EGG20587.1"/>
    <property type="molecule type" value="Genomic_DNA"/>
</dbReference>